<dbReference type="PANTHER" id="PTHR43133">
    <property type="entry name" value="RNA POLYMERASE ECF-TYPE SIGMA FACTO"/>
    <property type="match status" value="1"/>
</dbReference>
<dbReference type="OrthoDB" id="665981at2"/>
<evidence type="ECO:0000313" key="7">
    <source>
        <dbReference type="EMBL" id="PWG78142.1"/>
    </source>
</evidence>
<name>A0A2U2P9S7_9SPHI</name>
<gene>
    <name evidence="7" type="ORF">DDR33_23800</name>
</gene>
<dbReference type="InterPro" id="IPR013324">
    <property type="entry name" value="RNA_pol_sigma_r3/r4-like"/>
</dbReference>
<dbReference type="Pfam" id="PF08281">
    <property type="entry name" value="Sigma70_r4_2"/>
    <property type="match status" value="1"/>
</dbReference>
<dbReference type="EMBL" id="QEAS01000033">
    <property type="protein sequence ID" value="PWG78142.1"/>
    <property type="molecule type" value="Genomic_DNA"/>
</dbReference>
<dbReference type="SUPFAM" id="SSF88946">
    <property type="entry name" value="Sigma2 domain of RNA polymerase sigma factors"/>
    <property type="match status" value="1"/>
</dbReference>
<dbReference type="InterPro" id="IPR013325">
    <property type="entry name" value="RNA_pol_sigma_r2"/>
</dbReference>
<dbReference type="NCBIfam" id="TIGR02937">
    <property type="entry name" value="sigma70-ECF"/>
    <property type="match status" value="1"/>
</dbReference>
<dbReference type="InterPro" id="IPR014284">
    <property type="entry name" value="RNA_pol_sigma-70_dom"/>
</dbReference>
<evidence type="ECO:0000256" key="3">
    <source>
        <dbReference type="ARBA" id="ARBA00023082"/>
    </source>
</evidence>
<evidence type="ECO:0000259" key="6">
    <source>
        <dbReference type="Pfam" id="PF08281"/>
    </source>
</evidence>
<evidence type="ECO:0000313" key="8">
    <source>
        <dbReference type="Proteomes" id="UP000245647"/>
    </source>
</evidence>
<dbReference type="AlphaFoldDB" id="A0A2U2P9S7"/>
<dbReference type="GO" id="GO:0006352">
    <property type="term" value="P:DNA-templated transcription initiation"/>
    <property type="evidence" value="ECO:0007669"/>
    <property type="project" value="InterPro"/>
</dbReference>
<keyword evidence="8" id="KW-1185">Reference proteome</keyword>
<evidence type="ECO:0000259" key="5">
    <source>
        <dbReference type="Pfam" id="PF04542"/>
    </source>
</evidence>
<dbReference type="NCBIfam" id="TIGR02985">
    <property type="entry name" value="Sig70_bacteroi1"/>
    <property type="match status" value="1"/>
</dbReference>
<dbReference type="InterPro" id="IPR013249">
    <property type="entry name" value="RNA_pol_sigma70_r4_t2"/>
</dbReference>
<feature type="domain" description="RNA polymerase sigma factor 70 region 4 type 2" evidence="6">
    <location>
        <begin position="122"/>
        <end position="174"/>
    </location>
</feature>
<dbReference type="InterPro" id="IPR036388">
    <property type="entry name" value="WH-like_DNA-bd_sf"/>
</dbReference>
<dbReference type="CDD" id="cd06171">
    <property type="entry name" value="Sigma70_r4"/>
    <property type="match status" value="1"/>
</dbReference>
<evidence type="ECO:0000256" key="4">
    <source>
        <dbReference type="ARBA" id="ARBA00023163"/>
    </source>
</evidence>
<dbReference type="Pfam" id="PF04542">
    <property type="entry name" value="Sigma70_r2"/>
    <property type="match status" value="1"/>
</dbReference>
<dbReference type="InterPro" id="IPR039425">
    <property type="entry name" value="RNA_pol_sigma-70-like"/>
</dbReference>
<dbReference type="GO" id="GO:0003677">
    <property type="term" value="F:DNA binding"/>
    <property type="evidence" value="ECO:0007669"/>
    <property type="project" value="InterPro"/>
</dbReference>
<dbReference type="Gene3D" id="1.10.1740.10">
    <property type="match status" value="1"/>
</dbReference>
<dbReference type="Proteomes" id="UP000245647">
    <property type="component" value="Unassembled WGS sequence"/>
</dbReference>
<evidence type="ECO:0000256" key="1">
    <source>
        <dbReference type="ARBA" id="ARBA00010641"/>
    </source>
</evidence>
<keyword evidence="2" id="KW-0805">Transcription regulation</keyword>
<dbReference type="RefSeq" id="WP_109418305.1">
    <property type="nucleotide sequence ID" value="NZ_QEAS01000033.1"/>
</dbReference>
<organism evidence="7 8">
    <name type="scientific">Pararcticibacter amylolyticus</name>
    <dbReference type="NCBI Taxonomy" id="2173175"/>
    <lineage>
        <taxon>Bacteria</taxon>
        <taxon>Pseudomonadati</taxon>
        <taxon>Bacteroidota</taxon>
        <taxon>Sphingobacteriia</taxon>
        <taxon>Sphingobacteriales</taxon>
        <taxon>Sphingobacteriaceae</taxon>
        <taxon>Pararcticibacter</taxon>
    </lineage>
</organism>
<proteinExistence type="inferred from homology"/>
<comment type="caution">
    <text evidence="7">The sequence shown here is derived from an EMBL/GenBank/DDBJ whole genome shotgun (WGS) entry which is preliminary data.</text>
</comment>
<protein>
    <recommendedName>
        <fullName evidence="9">RNA polymerase sigma-70 factor</fullName>
    </recommendedName>
</protein>
<sequence length="193" mass="22418">MQVGNLSRMTDDELVKGLQEGDLRCFEEIYKAYSSRLYSAAYNILRNKEVCEDIVQELFIDLWVKRDHLRIIHLRSYLYTSVRNKVLMTLRSGRVALDLEVVEMLIDEHAADNRIIQKEIHENLERGISELPEKCREVFVLSRKEQLSHKEIASLLNISVKTVENHLTIALKRLRASLADFLLLAVALLPLFL</sequence>
<dbReference type="PANTHER" id="PTHR43133:SF46">
    <property type="entry name" value="RNA POLYMERASE SIGMA-70 FACTOR ECF SUBFAMILY"/>
    <property type="match status" value="1"/>
</dbReference>
<reference evidence="7 8" key="1">
    <citation type="submission" date="2018-04" db="EMBL/GenBank/DDBJ databases">
        <title>Pedobacter chongqingensis sp. nov., isolated from a rottenly hemp rope.</title>
        <authorList>
            <person name="Cai Y."/>
        </authorList>
    </citation>
    <scope>NUCLEOTIDE SEQUENCE [LARGE SCALE GENOMIC DNA]</scope>
    <source>
        <strain evidence="7 8">FJ4-8</strain>
    </source>
</reference>
<keyword evidence="3" id="KW-0731">Sigma factor</keyword>
<keyword evidence="4" id="KW-0804">Transcription</keyword>
<dbReference type="Gene3D" id="1.10.10.10">
    <property type="entry name" value="Winged helix-like DNA-binding domain superfamily/Winged helix DNA-binding domain"/>
    <property type="match status" value="1"/>
</dbReference>
<evidence type="ECO:0000256" key="2">
    <source>
        <dbReference type="ARBA" id="ARBA00023015"/>
    </source>
</evidence>
<accession>A0A2U2P9S7</accession>
<dbReference type="InterPro" id="IPR007627">
    <property type="entry name" value="RNA_pol_sigma70_r2"/>
</dbReference>
<evidence type="ECO:0008006" key="9">
    <source>
        <dbReference type="Google" id="ProtNLM"/>
    </source>
</evidence>
<dbReference type="GO" id="GO:0016987">
    <property type="term" value="F:sigma factor activity"/>
    <property type="evidence" value="ECO:0007669"/>
    <property type="project" value="UniProtKB-KW"/>
</dbReference>
<comment type="similarity">
    <text evidence="1">Belongs to the sigma-70 factor family. ECF subfamily.</text>
</comment>
<feature type="domain" description="RNA polymerase sigma-70 region 2" evidence="5">
    <location>
        <begin position="29"/>
        <end position="93"/>
    </location>
</feature>
<dbReference type="SUPFAM" id="SSF88659">
    <property type="entry name" value="Sigma3 and sigma4 domains of RNA polymerase sigma factors"/>
    <property type="match status" value="1"/>
</dbReference>
<dbReference type="InterPro" id="IPR014327">
    <property type="entry name" value="RNA_pol_sigma70_bacteroid"/>
</dbReference>